<dbReference type="CDD" id="cd00006">
    <property type="entry name" value="PTS_IIA_man"/>
    <property type="match status" value="1"/>
</dbReference>
<dbReference type="PANTHER" id="PTHR33799:SF1">
    <property type="entry name" value="PTS SYSTEM MANNOSE-SPECIFIC EIIAB COMPONENT-RELATED"/>
    <property type="match status" value="1"/>
</dbReference>
<evidence type="ECO:0000313" key="10">
    <source>
        <dbReference type="Proteomes" id="UP001269061"/>
    </source>
</evidence>
<accession>A0ABU3FE82</accession>
<dbReference type="InterPro" id="IPR051471">
    <property type="entry name" value="Bacterial_PTS_sugar_comp"/>
</dbReference>
<keyword evidence="10" id="KW-1185">Reference proteome</keyword>
<dbReference type="RefSeq" id="WP_245630588.1">
    <property type="nucleotide sequence ID" value="NZ_BAAAXL010000050.1"/>
</dbReference>
<evidence type="ECO:0000256" key="4">
    <source>
        <dbReference type="ARBA" id="ARBA00022597"/>
    </source>
</evidence>
<evidence type="ECO:0000256" key="5">
    <source>
        <dbReference type="ARBA" id="ARBA00022679"/>
    </source>
</evidence>
<keyword evidence="4 9" id="KW-0762">Sugar transport</keyword>
<protein>
    <submittedName>
        <fullName evidence="9">PTS sugar transporter subunit IIA</fullName>
    </submittedName>
</protein>
<gene>
    <name evidence="9" type="ORF">P7H46_00685</name>
</gene>
<evidence type="ECO:0000256" key="6">
    <source>
        <dbReference type="ARBA" id="ARBA00022683"/>
    </source>
</evidence>
<evidence type="ECO:0000256" key="3">
    <source>
        <dbReference type="ARBA" id="ARBA00022490"/>
    </source>
</evidence>
<evidence type="ECO:0000259" key="8">
    <source>
        <dbReference type="PROSITE" id="PS51096"/>
    </source>
</evidence>
<reference evidence="9 10" key="1">
    <citation type="submission" date="2023-03" db="EMBL/GenBank/DDBJ databases">
        <authorList>
            <person name="Shen W."/>
            <person name="Cai J."/>
        </authorList>
    </citation>
    <scope>NUCLEOTIDE SEQUENCE [LARGE SCALE GENOMIC DNA]</scope>
    <source>
        <strain evidence="9 10">Y59</strain>
    </source>
</reference>
<comment type="caution">
    <text evidence="9">The sequence shown here is derived from an EMBL/GenBank/DDBJ whole genome shotgun (WGS) entry which is preliminary data.</text>
</comment>
<evidence type="ECO:0000256" key="1">
    <source>
        <dbReference type="ARBA" id="ARBA00004496"/>
    </source>
</evidence>
<evidence type="ECO:0000313" key="9">
    <source>
        <dbReference type="EMBL" id="MDT2769347.1"/>
    </source>
</evidence>
<comment type="subcellular location">
    <subcellularLocation>
        <location evidence="1">Cytoplasm</location>
    </subcellularLocation>
</comment>
<dbReference type="PANTHER" id="PTHR33799">
    <property type="entry name" value="PTS PERMEASE-RELATED-RELATED"/>
    <property type="match status" value="1"/>
</dbReference>
<keyword evidence="7" id="KW-0418">Kinase</keyword>
<organism evidence="9 10">
    <name type="scientific">Enterococcus pseudoavium</name>
    <dbReference type="NCBI Taxonomy" id="44007"/>
    <lineage>
        <taxon>Bacteria</taxon>
        <taxon>Bacillati</taxon>
        <taxon>Bacillota</taxon>
        <taxon>Bacilli</taxon>
        <taxon>Lactobacillales</taxon>
        <taxon>Enterococcaceae</taxon>
        <taxon>Enterococcus</taxon>
    </lineage>
</organism>
<keyword evidence="5" id="KW-0808">Transferase</keyword>
<dbReference type="Proteomes" id="UP001269061">
    <property type="component" value="Unassembled WGS sequence"/>
</dbReference>
<dbReference type="InterPro" id="IPR004701">
    <property type="entry name" value="PTS_EIIA_man-typ"/>
</dbReference>
<feature type="domain" description="PTS EIIA type-4" evidence="8">
    <location>
        <begin position="1"/>
        <end position="120"/>
    </location>
</feature>
<evidence type="ECO:0000256" key="7">
    <source>
        <dbReference type="ARBA" id="ARBA00022777"/>
    </source>
</evidence>
<evidence type="ECO:0000256" key="2">
    <source>
        <dbReference type="ARBA" id="ARBA00022448"/>
    </source>
</evidence>
<dbReference type="Gene3D" id="3.40.50.510">
    <property type="entry name" value="Phosphotransferase system, mannose-type IIA component"/>
    <property type="match status" value="1"/>
</dbReference>
<name>A0ABU3FE82_9ENTE</name>
<keyword evidence="2" id="KW-0813">Transport</keyword>
<keyword evidence="6" id="KW-0598">Phosphotransferase system</keyword>
<keyword evidence="3" id="KW-0963">Cytoplasm</keyword>
<dbReference type="InterPro" id="IPR036662">
    <property type="entry name" value="PTS_EIIA_man-typ_sf"/>
</dbReference>
<dbReference type="Pfam" id="PF03610">
    <property type="entry name" value="EIIA-man"/>
    <property type="match status" value="1"/>
</dbReference>
<sequence>MIMTSHGDFCYGILSSYQMIAGENPDLLAISLTEAGIQEFSSQFEKQLAALESEELLILTDIKGGTPYNEAYKYYLSNEEHVRVVAGMNLPMVIEVGMNLSNSSLGKLYEMAIEAGQQGIEGAANEEDQENDLDF</sequence>
<dbReference type="SUPFAM" id="SSF53062">
    <property type="entry name" value="PTS system fructose IIA component-like"/>
    <property type="match status" value="1"/>
</dbReference>
<dbReference type="PROSITE" id="PS51096">
    <property type="entry name" value="PTS_EIIA_TYPE_4"/>
    <property type="match status" value="1"/>
</dbReference>
<dbReference type="InterPro" id="IPR033887">
    <property type="entry name" value="PTS_IIA_man"/>
</dbReference>
<proteinExistence type="predicted"/>
<dbReference type="EMBL" id="JARQAZ010000001">
    <property type="protein sequence ID" value="MDT2769347.1"/>
    <property type="molecule type" value="Genomic_DNA"/>
</dbReference>